<dbReference type="GO" id="GO:0005737">
    <property type="term" value="C:cytoplasm"/>
    <property type="evidence" value="ECO:0007669"/>
    <property type="project" value="UniProtKB-SubCell"/>
</dbReference>
<keyword evidence="7 9" id="KW-0413">Isomerase</keyword>
<keyword evidence="4" id="KW-0963">Cytoplasm</keyword>
<organism evidence="12 13">
    <name type="scientific">Treponema saccharophilum DSM 2985</name>
    <dbReference type="NCBI Taxonomy" id="907348"/>
    <lineage>
        <taxon>Bacteria</taxon>
        <taxon>Pseudomonadati</taxon>
        <taxon>Spirochaetota</taxon>
        <taxon>Spirochaetia</taxon>
        <taxon>Spirochaetales</taxon>
        <taxon>Treponemataceae</taxon>
        <taxon>Treponema</taxon>
    </lineage>
</organism>
<comment type="catalytic activity">
    <reaction evidence="1 9 10">
        <text>[protein]-peptidylproline (omega=180) = [protein]-peptidylproline (omega=0)</text>
        <dbReference type="Rhea" id="RHEA:16237"/>
        <dbReference type="Rhea" id="RHEA-COMP:10747"/>
        <dbReference type="Rhea" id="RHEA-COMP:10748"/>
        <dbReference type="ChEBI" id="CHEBI:83833"/>
        <dbReference type="ChEBI" id="CHEBI:83834"/>
        <dbReference type="EC" id="5.2.1.8"/>
    </reaction>
</comment>
<dbReference type="PROSITE" id="PS50059">
    <property type="entry name" value="FKBP_PPIASE"/>
    <property type="match status" value="1"/>
</dbReference>
<keyword evidence="13" id="KW-1185">Reference proteome</keyword>
<comment type="function">
    <text evidence="8">Also involved in hydrogenase metallocenter assembly, probably by participating in the nickel insertion step. This function in hydrogenase biosynthesis requires chaperone activity and the presence of the metal-binding domain, but not PPIase activity.</text>
</comment>
<evidence type="ECO:0000256" key="8">
    <source>
        <dbReference type="ARBA" id="ARBA00037071"/>
    </source>
</evidence>
<evidence type="ECO:0000256" key="5">
    <source>
        <dbReference type="ARBA" id="ARBA00023110"/>
    </source>
</evidence>
<comment type="caution">
    <text evidence="12">The sequence shown here is derived from an EMBL/GenBank/DDBJ whole genome shotgun (WGS) entry which is preliminary data.</text>
</comment>
<keyword evidence="6" id="KW-0143">Chaperone</keyword>
<evidence type="ECO:0000256" key="1">
    <source>
        <dbReference type="ARBA" id="ARBA00000971"/>
    </source>
</evidence>
<evidence type="ECO:0000256" key="10">
    <source>
        <dbReference type="RuleBase" id="RU003915"/>
    </source>
</evidence>
<dbReference type="GO" id="GO:0003755">
    <property type="term" value="F:peptidyl-prolyl cis-trans isomerase activity"/>
    <property type="evidence" value="ECO:0007669"/>
    <property type="project" value="UniProtKB-UniRule"/>
</dbReference>
<evidence type="ECO:0000259" key="11">
    <source>
        <dbReference type="PROSITE" id="PS50059"/>
    </source>
</evidence>
<evidence type="ECO:0000313" key="13">
    <source>
        <dbReference type="Proteomes" id="UP000003571"/>
    </source>
</evidence>
<dbReference type="eggNOG" id="COG1047">
    <property type="taxonomic scope" value="Bacteria"/>
</dbReference>
<dbReference type="InterPro" id="IPR001179">
    <property type="entry name" value="PPIase_FKBP_dom"/>
</dbReference>
<keyword evidence="5 9" id="KW-0697">Rotamase</keyword>
<evidence type="ECO:0000256" key="4">
    <source>
        <dbReference type="ARBA" id="ARBA00022490"/>
    </source>
</evidence>
<dbReference type="EMBL" id="AGRW01000026">
    <property type="protein sequence ID" value="EIC02998.1"/>
    <property type="molecule type" value="Genomic_DNA"/>
</dbReference>
<dbReference type="Proteomes" id="UP000003571">
    <property type="component" value="Unassembled WGS sequence"/>
</dbReference>
<sequence>MQVAATKMVKINYTLKDKDGVLIDASPDGEPLEYMHGVGSLIPGLEKQMAGMQAGEKKHVVVEPAEGYGEYDESLVQTISRDRFDADFPIEVGQQFQAQTPEGTGAFMVRVTKISDDGITVDGNHELAGKQLHFDIEVVDVRDPTEQELEPLIGGGCGGGCGSCGGGCGGEEGCGCDGGCGGCGE</sequence>
<reference evidence="12 13" key="1">
    <citation type="submission" date="2011-09" db="EMBL/GenBank/DDBJ databases">
        <title>The draft genome of Treponema saccharophilum DSM 2985.</title>
        <authorList>
            <consortium name="US DOE Joint Genome Institute (JGI-PGF)"/>
            <person name="Lucas S."/>
            <person name="Copeland A."/>
            <person name="Lapidus A."/>
            <person name="Glavina del Rio T."/>
            <person name="Dalin E."/>
            <person name="Tice H."/>
            <person name="Bruce D."/>
            <person name="Goodwin L."/>
            <person name="Pitluck S."/>
            <person name="Peters L."/>
            <person name="Kyrpides N."/>
            <person name="Mavromatis K."/>
            <person name="Ivanova N."/>
            <person name="Markowitz V."/>
            <person name="Cheng J.-F."/>
            <person name="Hugenholtz P."/>
            <person name="Woyke T."/>
            <person name="Wu D."/>
            <person name="Gronow S."/>
            <person name="Wellnitz S."/>
            <person name="Brambilla E."/>
            <person name="Klenk H.-P."/>
            <person name="Eisen J.A."/>
        </authorList>
    </citation>
    <scope>NUCLEOTIDE SEQUENCE [LARGE SCALE GENOMIC DNA]</scope>
    <source>
        <strain evidence="12 13">DSM 2985</strain>
    </source>
</reference>
<dbReference type="GO" id="GO:0042026">
    <property type="term" value="P:protein refolding"/>
    <property type="evidence" value="ECO:0007669"/>
    <property type="project" value="UniProtKB-ARBA"/>
</dbReference>
<dbReference type="InterPro" id="IPR046357">
    <property type="entry name" value="PPIase_dom_sf"/>
</dbReference>
<proteinExistence type="inferred from homology"/>
<evidence type="ECO:0000256" key="6">
    <source>
        <dbReference type="ARBA" id="ARBA00023186"/>
    </source>
</evidence>
<dbReference type="STRING" id="907348.TresaDRAFT_2749"/>
<evidence type="ECO:0000256" key="2">
    <source>
        <dbReference type="ARBA" id="ARBA00004496"/>
    </source>
</evidence>
<dbReference type="PANTHER" id="PTHR47861:SF3">
    <property type="entry name" value="FKBP-TYPE PEPTIDYL-PROLYL CIS-TRANS ISOMERASE SLYD"/>
    <property type="match status" value="1"/>
</dbReference>
<dbReference type="PATRIC" id="fig|907348.3.peg.206"/>
<dbReference type="Pfam" id="PF00254">
    <property type="entry name" value="FKBP_C"/>
    <property type="match status" value="1"/>
</dbReference>
<dbReference type="SUPFAM" id="SSF54534">
    <property type="entry name" value="FKBP-like"/>
    <property type="match status" value="1"/>
</dbReference>
<dbReference type="OrthoDB" id="9808891at2"/>
<evidence type="ECO:0000256" key="9">
    <source>
        <dbReference type="PROSITE-ProRule" id="PRU00277"/>
    </source>
</evidence>
<name>H7EHE3_9SPIR</name>
<gene>
    <name evidence="12" type="ORF">TresaDRAFT_2749</name>
</gene>
<dbReference type="EC" id="5.2.1.8" evidence="10"/>
<feature type="domain" description="PPIase FKBP-type" evidence="11">
    <location>
        <begin position="6"/>
        <end position="115"/>
    </location>
</feature>
<dbReference type="PANTHER" id="PTHR47861">
    <property type="entry name" value="FKBP-TYPE PEPTIDYL-PROLYL CIS-TRANS ISOMERASE SLYD"/>
    <property type="match status" value="1"/>
</dbReference>
<dbReference type="Gene3D" id="3.10.50.40">
    <property type="match status" value="1"/>
</dbReference>
<dbReference type="AlphaFoldDB" id="H7EHE3"/>
<comment type="similarity">
    <text evidence="3 10">Belongs to the FKBP-type PPIase family.</text>
</comment>
<dbReference type="RefSeq" id="WP_002702010.1">
    <property type="nucleotide sequence ID" value="NZ_AGRW01000026.1"/>
</dbReference>
<accession>H7EHE3</accession>
<evidence type="ECO:0000256" key="7">
    <source>
        <dbReference type="ARBA" id="ARBA00023235"/>
    </source>
</evidence>
<comment type="subcellular location">
    <subcellularLocation>
        <location evidence="2">Cytoplasm</location>
    </subcellularLocation>
</comment>
<evidence type="ECO:0000256" key="3">
    <source>
        <dbReference type="ARBA" id="ARBA00006577"/>
    </source>
</evidence>
<evidence type="ECO:0000313" key="12">
    <source>
        <dbReference type="EMBL" id="EIC02998.1"/>
    </source>
</evidence>
<protein>
    <recommendedName>
        <fullName evidence="10">Peptidyl-prolyl cis-trans isomerase</fullName>
        <ecNumber evidence="10">5.2.1.8</ecNumber>
    </recommendedName>
</protein>